<dbReference type="NCBIfam" id="TIGR03494">
    <property type="entry name" value="salicyl_syn"/>
    <property type="match status" value="1"/>
</dbReference>
<proteinExistence type="predicted"/>
<evidence type="ECO:0000256" key="3">
    <source>
        <dbReference type="ARBA" id="ARBA00022842"/>
    </source>
</evidence>
<dbReference type="InterPro" id="IPR019999">
    <property type="entry name" value="Anth_synth_I-like"/>
</dbReference>
<evidence type="ECO:0000313" key="7">
    <source>
        <dbReference type="Proteomes" id="UP000190037"/>
    </source>
</evidence>
<dbReference type="AlphaFoldDB" id="A0A1T3NSJ6"/>
<keyword evidence="3" id="KW-0460">Magnesium</keyword>
<dbReference type="Gene3D" id="3.60.120.10">
    <property type="entry name" value="Anthranilate synthase"/>
    <property type="match status" value="1"/>
</dbReference>
<keyword evidence="4" id="KW-0456">Lyase</keyword>
<dbReference type="RefSeq" id="WP_078973856.1">
    <property type="nucleotide sequence ID" value="NZ_MWQN01000001.1"/>
</dbReference>
<dbReference type="OrthoDB" id="3518032at2"/>
<dbReference type="STRING" id="159449.B4N89_00290"/>
<evidence type="ECO:0000259" key="5">
    <source>
        <dbReference type="Pfam" id="PF00425"/>
    </source>
</evidence>
<keyword evidence="2" id="KW-0479">Metal-binding</keyword>
<dbReference type="PANTHER" id="PTHR11236:SF48">
    <property type="entry name" value="ISOCHORISMATE SYNTHASE MENF"/>
    <property type="match status" value="1"/>
</dbReference>
<name>A0A1T3NSJ6_9ACTN</name>
<comment type="caution">
    <text evidence="6">The sequence shown here is derived from an EMBL/GenBank/DDBJ whole genome shotgun (WGS) entry which is preliminary data.</text>
</comment>
<gene>
    <name evidence="6" type="ORF">B4N89_00290</name>
</gene>
<dbReference type="GO" id="GO:0000162">
    <property type="term" value="P:L-tryptophan biosynthetic process"/>
    <property type="evidence" value="ECO:0007669"/>
    <property type="project" value="TreeGrafter"/>
</dbReference>
<accession>A0A1T3NSJ6</accession>
<evidence type="ECO:0000256" key="2">
    <source>
        <dbReference type="ARBA" id="ARBA00022723"/>
    </source>
</evidence>
<evidence type="ECO:0000313" key="6">
    <source>
        <dbReference type="EMBL" id="OPC79591.1"/>
    </source>
</evidence>
<dbReference type="InterPro" id="IPR019996">
    <property type="entry name" value="Salicylate_synthase"/>
</dbReference>
<evidence type="ECO:0000256" key="1">
    <source>
        <dbReference type="ARBA" id="ARBA00001946"/>
    </source>
</evidence>
<evidence type="ECO:0000256" key="4">
    <source>
        <dbReference type="ARBA" id="ARBA00023239"/>
    </source>
</evidence>
<reference evidence="6 7" key="1">
    <citation type="submission" date="2017-03" db="EMBL/GenBank/DDBJ databases">
        <title>Draft genome sequence of Streptomyces scabrisporus NF3, endophyte isolated from Amphipterygium adstringens.</title>
        <authorList>
            <person name="Vazquez M."/>
            <person name="Ceapa C.D."/>
            <person name="Rodriguez Luna D."/>
            <person name="Sanchez Esquivel S."/>
        </authorList>
    </citation>
    <scope>NUCLEOTIDE SEQUENCE [LARGE SCALE GENOMIC DNA]</scope>
    <source>
        <strain evidence="6 7">NF3</strain>
    </source>
</reference>
<dbReference type="SUPFAM" id="SSF56322">
    <property type="entry name" value="ADC synthase"/>
    <property type="match status" value="1"/>
</dbReference>
<dbReference type="PANTHER" id="PTHR11236">
    <property type="entry name" value="AMINOBENZOATE/ANTHRANILATE SYNTHASE"/>
    <property type="match status" value="1"/>
</dbReference>
<dbReference type="GO" id="GO:0008909">
    <property type="term" value="F:isochorismate synthase activity"/>
    <property type="evidence" value="ECO:0007669"/>
    <property type="project" value="InterPro"/>
</dbReference>
<dbReference type="GO" id="GO:0046872">
    <property type="term" value="F:metal ion binding"/>
    <property type="evidence" value="ECO:0007669"/>
    <property type="project" value="UniProtKB-KW"/>
</dbReference>
<dbReference type="InterPro" id="IPR005801">
    <property type="entry name" value="ADC_synthase"/>
</dbReference>
<dbReference type="EMBL" id="MWQN01000001">
    <property type="protein sequence ID" value="OPC79591.1"/>
    <property type="molecule type" value="Genomic_DNA"/>
</dbReference>
<comment type="cofactor">
    <cofactor evidence="1">
        <name>Mg(2+)</name>
        <dbReference type="ChEBI" id="CHEBI:18420"/>
    </cofactor>
</comment>
<keyword evidence="7" id="KW-1185">Reference proteome</keyword>
<feature type="domain" description="Chorismate-utilising enzyme C-terminal" evidence="5">
    <location>
        <begin position="175"/>
        <end position="429"/>
    </location>
</feature>
<protein>
    <submittedName>
        <fullName evidence="6">Salicylate synthase</fullName>
    </submittedName>
</protein>
<dbReference type="Proteomes" id="UP000190037">
    <property type="component" value="Unassembled WGS sequence"/>
</dbReference>
<sequence length="448" mass="48414">MAQRQYPHELRIHTAVDPPAAAACLARSATFGSFVVYERHGVWTFAGGAAGEVILDRAGFRVRWGAYERLLPVGHDPSRDLAKIMADAPVEDWSLYGWAGFEFAYAQAGMRDLLDDGTLLHMVVPQVEIKMSANHVVLRGSDHRLLQILADVVQNAPADPYPEPSPVSVEEIGADAYREAVASVVRDIDDGKLRKAIVSRTVPVAFDVDLVATYLVGRRHNTPSRSFLLRLGELTAAGFSPETVVEVDPDGAVRSHPLAGTRAFFPLDRARTARLRADLLGDPKEVFEHAISVQLACEELARICAPGSVRVEEFMNVLERGSVQHLASAVGGRLAVGMDSWDAFAALFPAVTASGIPKRAAFEAIHRYEPGPRGLYSGTVLTADARGGLDAALVLRTVFQREGRTWLQAGAGIVAGSTPDRELEETCEKMRSVARFLVPESATAMAAG</sequence>
<dbReference type="Pfam" id="PF00425">
    <property type="entry name" value="Chorismate_bind"/>
    <property type="match status" value="1"/>
</dbReference>
<dbReference type="InterPro" id="IPR015890">
    <property type="entry name" value="Chorismate_C"/>
</dbReference>
<organism evidence="6 7">
    <name type="scientific">Embleya scabrispora</name>
    <dbReference type="NCBI Taxonomy" id="159449"/>
    <lineage>
        <taxon>Bacteria</taxon>
        <taxon>Bacillati</taxon>
        <taxon>Actinomycetota</taxon>
        <taxon>Actinomycetes</taxon>
        <taxon>Kitasatosporales</taxon>
        <taxon>Streptomycetaceae</taxon>
        <taxon>Embleya</taxon>
    </lineage>
</organism>
<dbReference type="GO" id="GO:0016833">
    <property type="term" value="F:oxo-acid-lyase activity"/>
    <property type="evidence" value="ECO:0007669"/>
    <property type="project" value="InterPro"/>
</dbReference>
<dbReference type="PRINTS" id="PR00095">
    <property type="entry name" value="ANTSNTHASEI"/>
</dbReference>